<evidence type="ECO:0000313" key="5">
    <source>
        <dbReference type="Proteomes" id="UP000716446"/>
    </source>
</evidence>
<reference evidence="4" key="1">
    <citation type="submission" date="2020-06" db="EMBL/GenBank/DDBJ databases">
        <authorList>
            <person name="Onetto C."/>
        </authorList>
    </citation>
    <scope>NUCLEOTIDE SEQUENCE</scope>
</reference>
<name>A0A9N8PAK3_9PEZI</name>
<feature type="non-terminal residue" evidence="4">
    <location>
        <position position="419"/>
    </location>
</feature>
<dbReference type="InterPro" id="IPR039553">
    <property type="entry name" value="Prefoldin-like"/>
</dbReference>
<feature type="region of interest" description="Disordered" evidence="2">
    <location>
        <begin position="300"/>
        <end position="361"/>
    </location>
</feature>
<keyword evidence="1" id="KW-0175">Coiled coil</keyword>
<dbReference type="Pfam" id="PF13758">
    <property type="entry name" value="Prefoldin_3"/>
    <property type="match status" value="1"/>
</dbReference>
<organism evidence="4 5">
    <name type="scientific">Aureobasidium vineae</name>
    <dbReference type="NCBI Taxonomy" id="2773715"/>
    <lineage>
        <taxon>Eukaryota</taxon>
        <taxon>Fungi</taxon>
        <taxon>Dikarya</taxon>
        <taxon>Ascomycota</taxon>
        <taxon>Pezizomycotina</taxon>
        <taxon>Dothideomycetes</taxon>
        <taxon>Dothideomycetidae</taxon>
        <taxon>Dothideales</taxon>
        <taxon>Saccotheciaceae</taxon>
        <taxon>Aureobasidium</taxon>
    </lineage>
</organism>
<accession>A0A9N8PAK3</accession>
<dbReference type="Pfam" id="PF12927">
    <property type="entry name" value="DUF3835"/>
    <property type="match status" value="1"/>
</dbReference>
<evidence type="ECO:0000256" key="1">
    <source>
        <dbReference type="SAM" id="Coils"/>
    </source>
</evidence>
<comment type="caution">
    <text evidence="4">The sequence shown here is derived from an EMBL/GenBank/DDBJ whole genome shotgun (WGS) entry which is preliminary data.</text>
</comment>
<feature type="compositionally biased region" description="Basic and acidic residues" evidence="2">
    <location>
        <begin position="153"/>
        <end position="181"/>
    </location>
</feature>
<proteinExistence type="predicted"/>
<dbReference type="AlphaFoldDB" id="A0A9N8PAK3"/>
<feature type="compositionally biased region" description="Low complexity" evidence="2">
    <location>
        <begin position="220"/>
        <end position="230"/>
    </location>
</feature>
<gene>
    <name evidence="4" type="ORF">AWRI4619_LOCUS5147</name>
</gene>
<keyword evidence="5" id="KW-1185">Reference proteome</keyword>
<feature type="domain" description="DUF3835" evidence="3">
    <location>
        <begin position="354"/>
        <end position="417"/>
    </location>
</feature>
<feature type="coiled-coil region" evidence="1">
    <location>
        <begin position="84"/>
        <end position="111"/>
    </location>
</feature>
<evidence type="ECO:0000313" key="4">
    <source>
        <dbReference type="EMBL" id="CAD0088029.1"/>
    </source>
</evidence>
<dbReference type="Proteomes" id="UP000716446">
    <property type="component" value="Unassembled WGS sequence"/>
</dbReference>
<evidence type="ECO:0000259" key="3">
    <source>
        <dbReference type="Pfam" id="PF12927"/>
    </source>
</evidence>
<feature type="compositionally biased region" description="Basic and acidic residues" evidence="2">
    <location>
        <begin position="313"/>
        <end position="332"/>
    </location>
</feature>
<protein>
    <recommendedName>
        <fullName evidence="3">DUF3835 domain-containing protein</fullName>
    </recommendedName>
</protein>
<sequence>MEENVAKLRKSLQHWRTWDAEYEGLKEELSSGVNVQYEKDCTKNFILTIPEIFDLFGIGKGPIRHPIEVSRLVDRRLDYVQQNVSTISKQVEKTESQLSEVLEEMDRENDDTQEPGLPMTEIIEELDEDGNIISSKVTQPEHQTAQIIETLRKAGLKDMDSKSKNDDSTKDSASDTTKKPEAAPASKGQETSEASDDAPKATKKGVSFAEEVQEREIPSRADNANASRSSGVDPSLFNGSFANGERVIELDDDDDVIGAQAELEKQLRSRVIGNLGPNLESVDPVYDPEGLRRLVVRGEEGTSDENIKPAISKGKEAVKPDASAKKGVRFSEELDVQEAPKGSEAPVASKPRTAPIADLDPELQQRQLASEYYRLRNNIIRQQGGFKETEEEKDDPLMEQFPDGKLKKVSRFKAARMRF</sequence>
<evidence type="ECO:0000256" key="2">
    <source>
        <dbReference type="SAM" id="MobiDB-lite"/>
    </source>
</evidence>
<feature type="region of interest" description="Disordered" evidence="2">
    <location>
        <begin position="153"/>
        <end position="238"/>
    </location>
</feature>
<dbReference type="InterPro" id="IPR024325">
    <property type="entry name" value="DUF3835"/>
</dbReference>
<dbReference type="EMBL" id="CAIJEN010000006">
    <property type="protein sequence ID" value="CAD0088029.1"/>
    <property type="molecule type" value="Genomic_DNA"/>
</dbReference>